<dbReference type="EMBL" id="GGEC01056426">
    <property type="protein sequence ID" value="MBX36910.1"/>
    <property type="molecule type" value="Transcribed_RNA"/>
</dbReference>
<sequence length="32" mass="3751">MTLVYVPLILSFLSLDKKFKAHKDESIKMPRT</sequence>
<dbReference type="AlphaFoldDB" id="A0A2P2N354"/>
<organism evidence="1">
    <name type="scientific">Rhizophora mucronata</name>
    <name type="common">Asiatic mangrove</name>
    <dbReference type="NCBI Taxonomy" id="61149"/>
    <lineage>
        <taxon>Eukaryota</taxon>
        <taxon>Viridiplantae</taxon>
        <taxon>Streptophyta</taxon>
        <taxon>Embryophyta</taxon>
        <taxon>Tracheophyta</taxon>
        <taxon>Spermatophyta</taxon>
        <taxon>Magnoliopsida</taxon>
        <taxon>eudicotyledons</taxon>
        <taxon>Gunneridae</taxon>
        <taxon>Pentapetalae</taxon>
        <taxon>rosids</taxon>
        <taxon>fabids</taxon>
        <taxon>Malpighiales</taxon>
        <taxon>Rhizophoraceae</taxon>
        <taxon>Rhizophora</taxon>
    </lineage>
</organism>
<evidence type="ECO:0000313" key="1">
    <source>
        <dbReference type="EMBL" id="MBX36910.1"/>
    </source>
</evidence>
<proteinExistence type="predicted"/>
<accession>A0A2P2N354</accession>
<protein>
    <submittedName>
        <fullName evidence="1">Uncharacterized protein</fullName>
    </submittedName>
</protein>
<reference evidence="1" key="1">
    <citation type="submission" date="2018-02" db="EMBL/GenBank/DDBJ databases">
        <title>Rhizophora mucronata_Transcriptome.</title>
        <authorList>
            <person name="Meera S.P."/>
            <person name="Sreeshan A."/>
            <person name="Augustine A."/>
        </authorList>
    </citation>
    <scope>NUCLEOTIDE SEQUENCE</scope>
    <source>
        <tissue evidence="1">Leaf</tissue>
    </source>
</reference>
<name>A0A2P2N354_RHIMU</name>